<dbReference type="AlphaFoldDB" id="A9A1S7"/>
<dbReference type="Proteomes" id="UP000000792">
    <property type="component" value="Chromosome"/>
</dbReference>
<dbReference type="GeneID" id="5774339"/>
<sequence>MTNVLHSLDNSNNLKERARKVIPHLTGTFSRAAPSYVEGVFPVYIQSGNGSHFTDVDQNEYIDYLMGLGPITLGYNYEPVNRAIISQLNDGILFSLPHPIEVELSEKVCEIIPHAEMTKFEKSGSNAVTGAVRAARAFTKNEKIAYCGSGGVWHDWQAAMVSRDDGVPKFNSELIKLFDYNDADGLEQIFDDNPNEIAAIVLEPTMYEKPENDFLKKVRKIATQNNSLLILDEIVTGFRFDLAGAQKYFDIKGDLVCFGKGMGNGLPISAITGPSEYMKIFDKLWVSSTNNSETLSLAGTKAVISEMQEKNTISHCWKIGESLLEGWNKIVEKFDLDAKMSGYPIRMHLKCFDSKHQESLTMKSLLLQEMVKNGVFMSVLGATFISYSHSLEDVQKTLSGLETVCEFISKNVKNDNYLEFLEGELPKTIWSMKLSPTKKKNQ</sequence>
<comment type="catalytic activity">
    <reaction evidence="1">
        <text>(S)-4-amino-5-oxopentanoate = 5-aminolevulinate</text>
        <dbReference type="Rhea" id="RHEA:14265"/>
        <dbReference type="ChEBI" id="CHEBI:57501"/>
        <dbReference type="ChEBI" id="CHEBI:356416"/>
        <dbReference type="EC" id="5.4.3.8"/>
    </reaction>
</comment>
<dbReference type="EnsemblBacteria" id="ABX12048">
    <property type="protein sequence ID" value="ABX12048"/>
    <property type="gene ID" value="Nmar_0148"/>
</dbReference>
<dbReference type="GO" id="GO:0030170">
    <property type="term" value="F:pyridoxal phosphate binding"/>
    <property type="evidence" value="ECO:0007669"/>
    <property type="project" value="InterPro"/>
</dbReference>
<dbReference type="Gene3D" id="3.40.640.10">
    <property type="entry name" value="Type I PLP-dependent aspartate aminotransferase-like (Major domain)"/>
    <property type="match status" value="1"/>
</dbReference>
<dbReference type="GO" id="GO:0008483">
    <property type="term" value="F:transaminase activity"/>
    <property type="evidence" value="ECO:0007669"/>
    <property type="project" value="UniProtKB-KW"/>
</dbReference>
<keyword evidence="8" id="KW-1185">Reference proteome</keyword>
<gene>
    <name evidence="7" type="ordered locus">Nmar_0148</name>
</gene>
<dbReference type="RefSeq" id="WP_012214535.1">
    <property type="nucleotide sequence ID" value="NC_010085.1"/>
</dbReference>
<dbReference type="InterPro" id="IPR015422">
    <property type="entry name" value="PyrdxlP-dep_Trfase_small"/>
</dbReference>
<comment type="cofactor">
    <cofactor evidence="2">
        <name>pyridoxal 5'-phosphate</name>
        <dbReference type="ChEBI" id="CHEBI:597326"/>
    </cofactor>
</comment>
<dbReference type="InterPro" id="IPR005814">
    <property type="entry name" value="Aminotrans_3"/>
</dbReference>
<dbReference type="PANTHER" id="PTHR43713:SF3">
    <property type="entry name" value="GLUTAMATE-1-SEMIALDEHYDE 2,1-AMINOMUTASE 1, CHLOROPLASTIC-RELATED"/>
    <property type="match status" value="1"/>
</dbReference>
<keyword evidence="7" id="KW-0808">Transferase</keyword>
<dbReference type="InterPro" id="IPR015424">
    <property type="entry name" value="PyrdxlP-dep_Trfase"/>
</dbReference>
<dbReference type="PROSITE" id="PS00600">
    <property type="entry name" value="AA_TRANSFER_CLASS_3"/>
    <property type="match status" value="1"/>
</dbReference>
<dbReference type="InterPro" id="IPR049704">
    <property type="entry name" value="Aminotrans_3_PPA_site"/>
</dbReference>
<organism evidence="7 8">
    <name type="scientific">Nitrosopumilus maritimus (strain SCM1)</name>
    <dbReference type="NCBI Taxonomy" id="436308"/>
    <lineage>
        <taxon>Archaea</taxon>
        <taxon>Nitrososphaerota</taxon>
        <taxon>Nitrososphaeria</taxon>
        <taxon>Nitrosopumilales</taxon>
        <taxon>Nitrosopumilaceae</taxon>
        <taxon>Nitrosopumilus</taxon>
    </lineage>
</organism>
<evidence type="ECO:0000313" key="8">
    <source>
        <dbReference type="Proteomes" id="UP000000792"/>
    </source>
</evidence>
<name>A9A1S7_NITMS</name>
<dbReference type="Pfam" id="PF00202">
    <property type="entry name" value="Aminotran_3"/>
    <property type="match status" value="1"/>
</dbReference>
<keyword evidence="3 6" id="KW-0663">Pyridoxal phosphate</keyword>
<dbReference type="InterPro" id="IPR015421">
    <property type="entry name" value="PyrdxlP-dep_Trfase_major"/>
</dbReference>
<evidence type="ECO:0000256" key="2">
    <source>
        <dbReference type="ARBA" id="ARBA00001933"/>
    </source>
</evidence>
<evidence type="ECO:0000256" key="1">
    <source>
        <dbReference type="ARBA" id="ARBA00001579"/>
    </source>
</evidence>
<accession>A9A1S7</accession>
<comment type="pathway">
    <text evidence="5">Porphyrin-containing compound metabolism.</text>
</comment>
<dbReference type="HOGENOM" id="CLU_016922_1_4_2"/>
<protein>
    <submittedName>
        <fullName evidence="7">Aminotransferase class-III</fullName>
    </submittedName>
</protein>
<dbReference type="Gene3D" id="3.90.1150.10">
    <property type="entry name" value="Aspartate Aminotransferase, domain 1"/>
    <property type="match status" value="1"/>
</dbReference>
<dbReference type="KEGG" id="nmr:Nmar_0148"/>
<dbReference type="eggNOG" id="arCOG00918">
    <property type="taxonomic scope" value="Archaea"/>
</dbReference>
<dbReference type="STRING" id="436308.Nmar_0148"/>
<evidence type="ECO:0000256" key="4">
    <source>
        <dbReference type="ARBA" id="ARBA00023235"/>
    </source>
</evidence>
<dbReference type="EMBL" id="CP000866">
    <property type="protein sequence ID" value="ABX12048.1"/>
    <property type="molecule type" value="Genomic_DNA"/>
</dbReference>
<comment type="similarity">
    <text evidence="6">Belongs to the class-III pyridoxal-phosphate-dependent aminotransferase family.</text>
</comment>
<evidence type="ECO:0000256" key="5">
    <source>
        <dbReference type="ARBA" id="ARBA00023444"/>
    </source>
</evidence>
<evidence type="ECO:0000313" key="7">
    <source>
        <dbReference type="EMBL" id="ABX12048.1"/>
    </source>
</evidence>
<proteinExistence type="inferred from homology"/>
<dbReference type="SUPFAM" id="SSF53383">
    <property type="entry name" value="PLP-dependent transferases"/>
    <property type="match status" value="1"/>
</dbReference>
<evidence type="ECO:0000256" key="3">
    <source>
        <dbReference type="ARBA" id="ARBA00022898"/>
    </source>
</evidence>
<dbReference type="PANTHER" id="PTHR43713">
    <property type="entry name" value="GLUTAMATE-1-SEMIALDEHYDE 2,1-AMINOMUTASE"/>
    <property type="match status" value="1"/>
</dbReference>
<reference evidence="7 8" key="1">
    <citation type="journal article" date="2010" name="Proc. Natl. Acad. Sci. U.S.A.">
        <title>Nitrosopumilus maritimus genome reveals unique mechanisms for nitrification and autotrophy in globally distributed marine crenarchaea.</title>
        <authorList>
            <person name="Walker C.B."/>
            <person name="de la Torre J.R."/>
            <person name="Klotz M.G."/>
            <person name="Urakawa H."/>
            <person name="Pinel N."/>
            <person name="Arp D.J."/>
            <person name="Brochier-Armanet C."/>
            <person name="Chain P.S."/>
            <person name="Chan P.P."/>
            <person name="Gollabgir A."/>
            <person name="Hemp J."/>
            <person name="Hugler M."/>
            <person name="Karr E.A."/>
            <person name="Konneke M."/>
            <person name="Shin M."/>
            <person name="Lawton T.J."/>
            <person name="Lowe T."/>
            <person name="Martens-Habbena W."/>
            <person name="Sayavedra-Soto L.A."/>
            <person name="Lang D."/>
            <person name="Sievert S.M."/>
            <person name="Rosenzweig A.C."/>
            <person name="Manning G."/>
            <person name="Stahl D.A."/>
        </authorList>
    </citation>
    <scope>NUCLEOTIDE SEQUENCE [LARGE SCALE GENOMIC DNA]</scope>
    <source>
        <strain evidence="7 8">SCM1</strain>
    </source>
</reference>
<keyword evidence="4" id="KW-0413">Isomerase</keyword>
<keyword evidence="7" id="KW-0032">Aminotransferase</keyword>
<dbReference type="GO" id="GO:0042286">
    <property type="term" value="F:glutamate-1-semialdehyde 2,1-aminomutase activity"/>
    <property type="evidence" value="ECO:0007669"/>
    <property type="project" value="UniProtKB-EC"/>
</dbReference>
<dbReference type="PhylomeDB" id="A9A1S7"/>
<evidence type="ECO:0000256" key="6">
    <source>
        <dbReference type="RuleBase" id="RU003560"/>
    </source>
</evidence>
<dbReference type="InParanoid" id="A9A1S7"/>